<dbReference type="RefSeq" id="WP_107940297.1">
    <property type="nucleotide sequence ID" value="NZ_QANS01000003.1"/>
</dbReference>
<comment type="caution">
    <text evidence="1">The sequence shown here is derived from an EMBL/GenBank/DDBJ whole genome shotgun (WGS) entry which is preliminary data.</text>
</comment>
<name>A0A2T5MGN2_9GAMM</name>
<dbReference type="AlphaFoldDB" id="A0A2T5MGN2"/>
<evidence type="ECO:0000313" key="2">
    <source>
        <dbReference type="Proteomes" id="UP000244248"/>
    </source>
</evidence>
<sequence length="124" mass="13899">MKEQADIFVRATRSQELSAFASVAFSAAQISDYKERESSHYVDGYYFLGKAEDIEMHVMYGDEPGLEQYGFWVSISAESASVLAQQVAQLLSQNGWPCFIPSSNWALKGWNGKGMTYEVQSDFS</sequence>
<reference evidence="1 2" key="1">
    <citation type="submission" date="2018-04" db="EMBL/GenBank/DDBJ databases">
        <title>Novel species isolated from glacier.</title>
        <authorList>
            <person name="Liu Q."/>
            <person name="Xin Y.-H."/>
        </authorList>
    </citation>
    <scope>NUCLEOTIDE SEQUENCE [LARGE SCALE GENOMIC DNA]</scope>
    <source>
        <strain evidence="1 2">GT1R17</strain>
    </source>
</reference>
<accession>A0A2T5MGN2</accession>
<keyword evidence="2" id="KW-1185">Reference proteome</keyword>
<dbReference type="EMBL" id="QANS01000003">
    <property type="protein sequence ID" value="PTU31745.1"/>
    <property type="molecule type" value="Genomic_DNA"/>
</dbReference>
<evidence type="ECO:0000313" key="1">
    <source>
        <dbReference type="EMBL" id="PTU31745.1"/>
    </source>
</evidence>
<gene>
    <name evidence="1" type="ORF">CJD38_10630</name>
</gene>
<protein>
    <submittedName>
        <fullName evidence="1">Uncharacterized protein</fullName>
    </submittedName>
</protein>
<dbReference type="Proteomes" id="UP000244248">
    <property type="component" value="Unassembled WGS sequence"/>
</dbReference>
<organism evidence="1 2">
    <name type="scientific">Stenotrophobium rhamnosiphilum</name>
    <dbReference type="NCBI Taxonomy" id="2029166"/>
    <lineage>
        <taxon>Bacteria</taxon>
        <taxon>Pseudomonadati</taxon>
        <taxon>Pseudomonadota</taxon>
        <taxon>Gammaproteobacteria</taxon>
        <taxon>Nevskiales</taxon>
        <taxon>Nevskiaceae</taxon>
        <taxon>Stenotrophobium</taxon>
    </lineage>
</organism>
<proteinExistence type="predicted"/>